<dbReference type="GO" id="GO:0016787">
    <property type="term" value="F:hydrolase activity"/>
    <property type="evidence" value="ECO:0007669"/>
    <property type="project" value="UniProtKB-KW"/>
</dbReference>
<evidence type="ECO:0000313" key="2">
    <source>
        <dbReference type="EMBL" id="SOD93366.1"/>
    </source>
</evidence>
<feature type="transmembrane region" description="Helical" evidence="1">
    <location>
        <begin position="206"/>
        <end position="233"/>
    </location>
</feature>
<keyword evidence="2" id="KW-0378">Hydrolase</keyword>
<dbReference type="Proteomes" id="UP000219482">
    <property type="component" value="Unassembled WGS sequence"/>
</dbReference>
<dbReference type="Pfam" id="PF04307">
    <property type="entry name" value="YdjM"/>
    <property type="match status" value="1"/>
</dbReference>
<feature type="transmembrane region" description="Helical" evidence="1">
    <location>
        <begin position="105"/>
        <end position="132"/>
    </location>
</feature>
<dbReference type="EMBL" id="OCNK01000001">
    <property type="protein sequence ID" value="SOD93366.1"/>
    <property type="molecule type" value="Genomic_DNA"/>
</dbReference>
<reference evidence="3" key="1">
    <citation type="submission" date="2017-09" db="EMBL/GenBank/DDBJ databases">
        <authorList>
            <person name="Varghese N."/>
            <person name="Submissions S."/>
        </authorList>
    </citation>
    <scope>NUCLEOTIDE SEQUENCE [LARGE SCALE GENOMIC DNA]</scope>
    <source>
        <strain evidence="3">DSM 44270</strain>
    </source>
</reference>
<keyword evidence="1" id="KW-1133">Transmembrane helix</keyword>
<organism evidence="2 3">
    <name type="scientific">Blastococcus haudaquaticus</name>
    <dbReference type="NCBI Taxonomy" id="1938745"/>
    <lineage>
        <taxon>Bacteria</taxon>
        <taxon>Bacillati</taxon>
        <taxon>Actinomycetota</taxon>
        <taxon>Actinomycetes</taxon>
        <taxon>Geodermatophilales</taxon>
        <taxon>Geodermatophilaceae</taxon>
        <taxon>Blastococcus</taxon>
    </lineage>
</organism>
<evidence type="ECO:0000256" key="1">
    <source>
        <dbReference type="SAM" id="Phobius"/>
    </source>
</evidence>
<evidence type="ECO:0000313" key="3">
    <source>
        <dbReference type="Proteomes" id="UP000219482"/>
    </source>
</evidence>
<name>A0A286GDP6_9ACTN</name>
<protein>
    <submittedName>
        <fullName evidence="2">LexA-binding, inner membrane-associated putative hydrolase</fullName>
    </submittedName>
</protein>
<keyword evidence="1" id="KW-0472">Membrane</keyword>
<keyword evidence="3" id="KW-1185">Reference proteome</keyword>
<dbReference type="AlphaFoldDB" id="A0A286GDP6"/>
<proteinExistence type="predicted"/>
<gene>
    <name evidence="2" type="ORF">SAMN06272739_0273</name>
</gene>
<dbReference type="InterPro" id="IPR007404">
    <property type="entry name" value="YdjM-like"/>
</dbReference>
<sequence>MRLPNVAPLRRHPERVLGHSHALSGLAVGAATLPWAPVHGTVAQVAWISAAGGFAMLPDLDQQGSTISRMWGPATDAPSGLVGAIARGHRWGTHDAILGPVVLGLLAYLAAGAYWSSLLVMALAIGLALRALHFVIPGRAENTVIGNLVLSWGGAYLLLEHSPSPAWLPYAVAVGVLTHIAGDFLTKEGVPVPLFWLIRRSRLAPIHLRTGAFVEQAILVPAFLIAIAVFVYLNTSAGTAIDPLVERILSLG</sequence>
<accession>A0A286GDP6</accession>
<keyword evidence="1" id="KW-0812">Transmembrane</keyword>